<feature type="region of interest" description="Disordered" evidence="1">
    <location>
        <begin position="62"/>
        <end position="81"/>
    </location>
</feature>
<accession>A0A9I9EIZ7</accession>
<dbReference type="Gramene" id="MELO3C034404.2.1">
    <property type="protein sequence ID" value="MELO3C034404.2.1"/>
    <property type="gene ID" value="MELO3C034404.2"/>
</dbReference>
<dbReference type="AlphaFoldDB" id="A0A9I9EIZ7"/>
<protein>
    <submittedName>
        <fullName evidence="2">Uncharacterized protein</fullName>
    </submittedName>
</protein>
<sequence>AFPILHHCASPRSTKLQVKVVRTPQTFPHSQSPHVLAPQMANVPPLTFAHGRPNFALRTAKDNYRPSCSTQTHSHSGRQPR</sequence>
<name>A0A9I9EIZ7_CUCME</name>
<evidence type="ECO:0000313" key="2">
    <source>
        <dbReference type="EnsemblPlants" id="MELO3C034404.2.1"/>
    </source>
</evidence>
<dbReference type="EnsemblPlants" id="MELO3C034404.2.1">
    <property type="protein sequence ID" value="MELO3C034404.2.1"/>
    <property type="gene ID" value="MELO3C034404.2"/>
</dbReference>
<organism evidence="2">
    <name type="scientific">Cucumis melo</name>
    <name type="common">Muskmelon</name>
    <dbReference type="NCBI Taxonomy" id="3656"/>
    <lineage>
        <taxon>Eukaryota</taxon>
        <taxon>Viridiplantae</taxon>
        <taxon>Streptophyta</taxon>
        <taxon>Embryophyta</taxon>
        <taxon>Tracheophyta</taxon>
        <taxon>Spermatophyta</taxon>
        <taxon>Magnoliopsida</taxon>
        <taxon>eudicotyledons</taxon>
        <taxon>Gunneridae</taxon>
        <taxon>Pentapetalae</taxon>
        <taxon>rosids</taxon>
        <taxon>fabids</taxon>
        <taxon>Cucurbitales</taxon>
        <taxon>Cucurbitaceae</taxon>
        <taxon>Benincaseae</taxon>
        <taxon>Cucumis</taxon>
    </lineage>
</organism>
<reference evidence="2" key="1">
    <citation type="submission" date="2023-03" db="UniProtKB">
        <authorList>
            <consortium name="EnsemblPlants"/>
        </authorList>
    </citation>
    <scope>IDENTIFICATION</scope>
</reference>
<proteinExistence type="predicted"/>
<evidence type="ECO:0000256" key="1">
    <source>
        <dbReference type="SAM" id="MobiDB-lite"/>
    </source>
</evidence>